<evidence type="ECO:0000313" key="11">
    <source>
        <dbReference type="Proteomes" id="UP000249061"/>
    </source>
</evidence>
<accession>A0A2W5TUI3</accession>
<keyword evidence="6 8" id="KW-0786">Thiamine pyrophosphate</keyword>
<proteinExistence type="predicted"/>
<dbReference type="Gene3D" id="3.40.50.970">
    <property type="match status" value="1"/>
</dbReference>
<dbReference type="InterPro" id="IPR050642">
    <property type="entry name" value="PDH_E1_Alpha_Subunit"/>
</dbReference>
<dbReference type="InterPro" id="IPR001017">
    <property type="entry name" value="DH_E1"/>
</dbReference>
<evidence type="ECO:0000256" key="4">
    <source>
        <dbReference type="ARBA" id="ARBA00014159"/>
    </source>
</evidence>
<keyword evidence="5 8" id="KW-0560">Oxidoreductase</keyword>
<comment type="function">
    <text evidence="8">The pyruvate dehydrogenase complex catalyzes the overall conversion of pyruvate to acetyl-CoA and CO(2).</text>
</comment>
<dbReference type="GO" id="GO:0004739">
    <property type="term" value="F:pyruvate dehydrogenase (acetyl-transferring) activity"/>
    <property type="evidence" value="ECO:0007669"/>
    <property type="project" value="UniProtKB-UniRule"/>
</dbReference>
<keyword evidence="7 8" id="KW-0670">Pyruvate</keyword>
<dbReference type="Proteomes" id="UP000249061">
    <property type="component" value="Unassembled WGS sequence"/>
</dbReference>
<gene>
    <name evidence="8 10" type="primary">pdhA</name>
    <name evidence="10" type="ORF">DI536_03915</name>
</gene>
<evidence type="ECO:0000256" key="7">
    <source>
        <dbReference type="ARBA" id="ARBA00023317"/>
    </source>
</evidence>
<dbReference type="EC" id="1.2.4.1" evidence="3 8"/>
<dbReference type="InterPro" id="IPR029061">
    <property type="entry name" value="THDP-binding"/>
</dbReference>
<sequence length="360" mass="40151">MYRKMLLARRFEEKAGQAYGLKKIQGFCHLYIGQEAVVVGINEAIKPTDYVMTGYRDHVHPLVRGADAGMLMAELYGKDTGYSKGKGGSMHFFDVEHRFYGGYGIVGGQIPLAAGMAFASKYRGESHIAVCSFGDAAANQGAMHETFNMAVKWKLPVLYVVEQNKYGMGTDIARVSSVPDIHKRAPGWDMRGESVNGQDVVAVYEKVKELTEWIRAGNGPVLLECYTYRFRGHSMSDAATYRTKDEVEDYKGRDPIVTLRKLLLTKKGVTEEQLDAIEEEEKAIVEKAMKFADESPLPPDEDLWLHTEVAEGEPDEKPRERVLGLKNVDWPNHPTDFKVTWDLEPRETAAAPAAPKKGAA</sequence>
<dbReference type="GO" id="GO:0006086">
    <property type="term" value="P:pyruvate decarboxylation to acetyl-CoA"/>
    <property type="evidence" value="ECO:0007669"/>
    <property type="project" value="InterPro"/>
</dbReference>
<name>A0A2W5TUI3_9BACT</name>
<dbReference type="NCBIfam" id="TIGR03182">
    <property type="entry name" value="PDH_E1_alph_y"/>
    <property type="match status" value="1"/>
</dbReference>
<dbReference type="InterPro" id="IPR017597">
    <property type="entry name" value="Pyrv_DH_E1_asu_subgrp-y"/>
</dbReference>
<evidence type="ECO:0000256" key="8">
    <source>
        <dbReference type="RuleBase" id="RU361139"/>
    </source>
</evidence>
<comment type="caution">
    <text evidence="10">The sequence shown here is derived from an EMBL/GenBank/DDBJ whole genome shotgun (WGS) entry which is preliminary data.</text>
</comment>
<reference evidence="10 11" key="1">
    <citation type="submission" date="2017-08" db="EMBL/GenBank/DDBJ databases">
        <title>Infants hospitalized years apart are colonized by the same room-sourced microbial strains.</title>
        <authorList>
            <person name="Brooks B."/>
            <person name="Olm M.R."/>
            <person name="Firek B.A."/>
            <person name="Baker R."/>
            <person name="Thomas B.C."/>
            <person name="Morowitz M.J."/>
            <person name="Banfield J.F."/>
        </authorList>
    </citation>
    <scope>NUCLEOTIDE SEQUENCE [LARGE SCALE GENOMIC DNA]</scope>
    <source>
        <strain evidence="10">S2_003_000_R2_14</strain>
    </source>
</reference>
<evidence type="ECO:0000256" key="5">
    <source>
        <dbReference type="ARBA" id="ARBA00023002"/>
    </source>
</evidence>
<organism evidence="10 11">
    <name type="scientific">Archangium gephyra</name>
    <dbReference type="NCBI Taxonomy" id="48"/>
    <lineage>
        <taxon>Bacteria</taxon>
        <taxon>Pseudomonadati</taxon>
        <taxon>Myxococcota</taxon>
        <taxon>Myxococcia</taxon>
        <taxon>Myxococcales</taxon>
        <taxon>Cystobacterineae</taxon>
        <taxon>Archangiaceae</taxon>
        <taxon>Archangium</taxon>
    </lineage>
</organism>
<evidence type="ECO:0000256" key="6">
    <source>
        <dbReference type="ARBA" id="ARBA00023052"/>
    </source>
</evidence>
<dbReference type="SUPFAM" id="SSF52518">
    <property type="entry name" value="Thiamin diphosphate-binding fold (THDP-binding)"/>
    <property type="match status" value="1"/>
</dbReference>
<protein>
    <recommendedName>
        <fullName evidence="4 8">Pyruvate dehydrogenase E1 component subunit alpha</fullName>
        <ecNumber evidence="3 8">1.2.4.1</ecNumber>
    </recommendedName>
</protein>
<evidence type="ECO:0000256" key="1">
    <source>
        <dbReference type="ARBA" id="ARBA00001964"/>
    </source>
</evidence>
<comment type="catalytic activity">
    <reaction evidence="8">
        <text>N(6)-[(R)-lipoyl]-L-lysyl-[protein] + pyruvate + H(+) = N(6)-[(R)-S(8)-acetyldihydrolipoyl]-L-lysyl-[protein] + CO2</text>
        <dbReference type="Rhea" id="RHEA:19189"/>
        <dbReference type="Rhea" id="RHEA-COMP:10474"/>
        <dbReference type="Rhea" id="RHEA-COMP:10478"/>
        <dbReference type="ChEBI" id="CHEBI:15361"/>
        <dbReference type="ChEBI" id="CHEBI:15378"/>
        <dbReference type="ChEBI" id="CHEBI:16526"/>
        <dbReference type="ChEBI" id="CHEBI:83099"/>
        <dbReference type="ChEBI" id="CHEBI:83111"/>
        <dbReference type="EC" id="1.2.4.1"/>
    </reaction>
</comment>
<comment type="cofactor">
    <cofactor evidence="1 8">
        <name>thiamine diphosphate</name>
        <dbReference type="ChEBI" id="CHEBI:58937"/>
    </cofactor>
</comment>
<dbReference type="Pfam" id="PF00676">
    <property type="entry name" value="E1_dh"/>
    <property type="match status" value="1"/>
</dbReference>
<dbReference type="AlphaFoldDB" id="A0A2W5TUI3"/>
<evidence type="ECO:0000256" key="3">
    <source>
        <dbReference type="ARBA" id="ARBA00012281"/>
    </source>
</evidence>
<evidence type="ECO:0000259" key="9">
    <source>
        <dbReference type="Pfam" id="PF00676"/>
    </source>
</evidence>
<dbReference type="PANTHER" id="PTHR11516">
    <property type="entry name" value="PYRUVATE DEHYDROGENASE E1 COMPONENT, ALPHA SUBUNIT BACTERIAL AND ORGANELLAR"/>
    <property type="match status" value="1"/>
</dbReference>
<dbReference type="CDD" id="cd02000">
    <property type="entry name" value="TPP_E1_PDC_ADC_BCADC"/>
    <property type="match status" value="1"/>
</dbReference>
<comment type="subunit">
    <text evidence="2 8">Heterodimer of an alpha and a beta chain.</text>
</comment>
<dbReference type="EMBL" id="QFQP01000002">
    <property type="protein sequence ID" value="PZR17707.1"/>
    <property type="molecule type" value="Genomic_DNA"/>
</dbReference>
<evidence type="ECO:0000313" key="10">
    <source>
        <dbReference type="EMBL" id="PZR17707.1"/>
    </source>
</evidence>
<evidence type="ECO:0000256" key="2">
    <source>
        <dbReference type="ARBA" id="ARBA00011870"/>
    </source>
</evidence>
<feature type="domain" description="Dehydrogenase E1 component" evidence="9">
    <location>
        <begin position="3"/>
        <end position="298"/>
    </location>
</feature>
<dbReference type="PANTHER" id="PTHR11516:SF60">
    <property type="entry name" value="PYRUVATE DEHYDROGENASE E1 COMPONENT SUBUNIT ALPHA"/>
    <property type="match status" value="1"/>
</dbReference>
<dbReference type="FunFam" id="3.40.50.970:FF:000013">
    <property type="entry name" value="Pyruvate dehydrogenase E1 component subunit alpha"/>
    <property type="match status" value="1"/>
</dbReference>